<organism evidence="2 3">
    <name type="scientific">Operophtera brumata</name>
    <name type="common">Winter moth</name>
    <name type="synonym">Phalaena brumata</name>
    <dbReference type="NCBI Taxonomy" id="104452"/>
    <lineage>
        <taxon>Eukaryota</taxon>
        <taxon>Metazoa</taxon>
        <taxon>Ecdysozoa</taxon>
        <taxon>Arthropoda</taxon>
        <taxon>Hexapoda</taxon>
        <taxon>Insecta</taxon>
        <taxon>Pterygota</taxon>
        <taxon>Neoptera</taxon>
        <taxon>Endopterygota</taxon>
        <taxon>Lepidoptera</taxon>
        <taxon>Glossata</taxon>
        <taxon>Ditrysia</taxon>
        <taxon>Geometroidea</taxon>
        <taxon>Geometridae</taxon>
        <taxon>Larentiinae</taxon>
        <taxon>Operophtera</taxon>
    </lineage>
</organism>
<name>A0A0L7KWH9_OPEBR</name>
<protein>
    <recommendedName>
        <fullName evidence="4">Gag-like protein</fullName>
    </recommendedName>
</protein>
<feature type="non-terminal residue" evidence="2">
    <location>
        <position position="232"/>
    </location>
</feature>
<keyword evidence="3" id="KW-1185">Reference proteome</keyword>
<comment type="caution">
    <text evidence="2">The sequence shown here is derived from an EMBL/GenBank/DDBJ whole genome shotgun (WGS) entry which is preliminary data.</text>
</comment>
<feature type="region of interest" description="Disordered" evidence="1">
    <location>
        <begin position="164"/>
        <end position="232"/>
    </location>
</feature>
<dbReference type="AlphaFoldDB" id="A0A0L7KWH9"/>
<accession>A0A0L7KWH9</accession>
<evidence type="ECO:0000256" key="1">
    <source>
        <dbReference type="SAM" id="MobiDB-lite"/>
    </source>
</evidence>
<gene>
    <name evidence="2" type="ORF">OBRU01_15907</name>
</gene>
<feature type="compositionally biased region" description="Polar residues" evidence="1">
    <location>
        <begin position="38"/>
        <end position="50"/>
    </location>
</feature>
<reference evidence="2 3" key="1">
    <citation type="journal article" date="2015" name="Genome Biol. Evol.">
        <title>The genome of winter moth (Operophtera brumata) provides a genomic perspective on sexual dimorphism and phenology.</title>
        <authorList>
            <person name="Derks M.F."/>
            <person name="Smit S."/>
            <person name="Salis L."/>
            <person name="Schijlen E."/>
            <person name="Bossers A."/>
            <person name="Mateman C."/>
            <person name="Pijl A.S."/>
            <person name="de Ridder D."/>
            <person name="Groenen M.A."/>
            <person name="Visser M.E."/>
            <person name="Megens H.J."/>
        </authorList>
    </citation>
    <scope>NUCLEOTIDE SEQUENCE [LARGE SCALE GENOMIC DNA]</scope>
    <source>
        <strain evidence="2">WM2013NL</strain>
        <tissue evidence="2">Head and thorax</tissue>
    </source>
</reference>
<sequence>MDYTSNSTQESPQADTIPPRPNWQKVPTIRTHKRQRISDSPPQIVTETSNSFAILPTDSAEDSVKQAKPSKPPPLILYGIEDVNKLTGAIQTVIDKNEFTLKLITQNQLRVNCSTVEAYKSLMSIVREMGLIGHTFTRKEERCYRVVIRNLHHSTPHEAIIEEIEKSGNKGRHQTYSEATSTQRQQKYGERHEESRAKQNMEQRKEHNNNTRKPLEPQRQQSTQDDHVMPTQ</sequence>
<proteinExistence type="predicted"/>
<feature type="region of interest" description="Disordered" evidence="1">
    <location>
        <begin position="1"/>
        <end position="50"/>
    </location>
</feature>
<evidence type="ECO:0008006" key="4">
    <source>
        <dbReference type="Google" id="ProtNLM"/>
    </source>
</evidence>
<dbReference type="Proteomes" id="UP000037510">
    <property type="component" value="Unassembled WGS sequence"/>
</dbReference>
<dbReference type="EMBL" id="JTDY01004900">
    <property type="protein sequence ID" value="KOB67617.1"/>
    <property type="molecule type" value="Genomic_DNA"/>
</dbReference>
<feature type="compositionally biased region" description="Polar residues" evidence="1">
    <location>
        <begin position="174"/>
        <end position="186"/>
    </location>
</feature>
<feature type="compositionally biased region" description="Basic and acidic residues" evidence="1">
    <location>
        <begin position="187"/>
        <end position="216"/>
    </location>
</feature>
<feature type="compositionally biased region" description="Polar residues" evidence="1">
    <location>
        <begin position="1"/>
        <end position="14"/>
    </location>
</feature>
<evidence type="ECO:0000313" key="3">
    <source>
        <dbReference type="Proteomes" id="UP000037510"/>
    </source>
</evidence>
<evidence type="ECO:0000313" key="2">
    <source>
        <dbReference type="EMBL" id="KOB67617.1"/>
    </source>
</evidence>